<accession>A0AAJ1MK17</accession>
<dbReference type="PANTHER" id="PTHR11629">
    <property type="entry name" value="VACUOLAR PROTON ATPASES"/>
    <property type="match status" value="1"/>
</dbReference>
<protein>
    <recommendedName>
        <fullName evidence="12">V-type ATP synthase subunit I</fullName>
    </recommendedName>
</protein>
<dbReference type="EMBL" id="JAQQAL010000022">
    <property type="protein sequence ID" value="MDC7227162.1"/>
    <property type="molecule type" value="Genomic_DNA"/>
</dbReference>
<evidence type="ECO:0000256" key="6">
    <source>
        <dbReference type="ARBA" id="ARBA00023065"/>
    </source>
</evidence>
<keyword evidence="5 9" id="KW-1133">Transmembrane helix</keyword>
<sequence>MAIVKMKKVSLVLYDKYREESLNQLRDIGVVHLEPLEGCGEQYEKLFADIERLKNAAGLLQPDKKAVMAEYEGVESANERAEEILSASDEIKTKTDRYNSLSKEIERIAPLGNFEPELVANLQDKDFPVTVFSINKADAEVFKNTGAFLVSETKSRMYYACVADIPEGTENFEIFQMPEASLESMNREQQEITESISNLEVKMSELSVYKTMLLTAADEISGELEFEIVRSGINVDEKLSYLNGYCPVPVLENLKKAASENGWGLMISDPAEEDAVPTQLKLGKVASLLTPVTDFLGILPGYREYDISFFFLCFFSVFTAMLIGDAGYGTLFLALTVIGMLSFGVKRKGIPKAFFLLLILSVTTIIYGAISGTWFASKSIMEISFFQSLKLDVFNGTDEQQIALVMGISFFLGIVQLLIGVVQNFRKNFPKLSSFAQIGWFAVLVAIYYLVLTLVVRREGLDTYPSEMLYVLLGGVLIIFLFGAQEEGKSFIKGIIASLSNFLQLFLDVVGTFSDIMSYVRLFAVGLASVKIAETFNQLGAGMSDGPIIIFGIIIVILGHSINIVLGLMAILVHAVRLNILEYSGKVGVEWSGFKYEPFKK</sequence>
<evidence type="ECO:0000256" key="3">
    <source>
        <dbReference type="ARBA" id="ARBA00022448"/>
    </source>
</evidence>
<feature type="transmembrane region" description="Helical" evidence="9">
    <location>
        <begin position="402"/>
        <end position="422"/>
    </location>
</feature>
<comment type="subcellular location">
    <subcellularLocation>
        <location evidence="1">Membrane</location>
        <topology evidence="1">Multi-pass membrane protein</topology>
    </subcellularLocation>
</comment>
<gene>
    <name evidence="10" type="ORF">PQJ61_10415</name>
</gene>
<dbReference type="AlphaFoldDB" id="A0AAJ1MK17"/>
<dbReference type="PANTHER" id="PTHR11629:SF63">
    <property type="entry name" value="V-TYPE PROTON ATPASE SUBUNIT A"/>
    <property type="match status" value="1"/>
</dbReference>
<dbReference type="GO" id="GO:0051117">
    <property type="term" value="F:ATPase binding"/>
    <property type="evidence" value="ECO:0007669"/>
    <property type="project" value="TreeGrafter"/>
</dbReference>
<feature type="transmembrane region" description="Helical" evidence="9">
    <location>
        <begin position="548"/>
        <end position="576"/>
    </location>
</feature>
<evidence type="ECO:0008006" key="12">
    <source>
        <dbReference type="Google" id="ProtNLM"/>
    </source>
</evidence>
<feature type="transmembrane region" description="Helical" evidence="9">
    <location>
        <begin position="353"/>
        <end position="376"/>
    </location>
</feature>
<evidence type="ECO:0000256" key="7">
    <source>
        <dbReference type="ARBA" id="ARBA00023136"/>
    </source>
</evidence>
<keyword evidence="4 9" id="KW-0812">Transmembrane</keyword>
<organism evidence="10 11">
    <name type="scientific">Candidatus Thalassospirochaeta sargassi</name>
    <dbReference type="NCBI Taxonomy" id="3119039"/>
    <lineage>
        <taxon>Bacteria</taxon>
        <taxon>Pseudomonadati</taxon>
        <taxon>Spirochaetota</taxon>
        <taxon>Spirochaetia</taxon>
        <taxon>Spirochaetales</taxon>
        <taxon>Spirochaetaceae</taxon>
        <taxon>Candidatus Thalassospirochaeta</taxon>
    </lineage>
</organism>
<feature type="transmembrane region" description="Helical" evidence="9">
    <location>
        <begin position="329"/>
        <end position="346"/>
    </location>
</feature>
<dbReference type="InterPro" id="IPR002490">
    <property type="entry name" value="V-ATPase_116kDa_su"/>
</dbReference>
<comment type="similarity">
    <text evidence="2">Belongs to the V-ATPase 116 kDa subunit family.</text>
</comment>
<keyword evidence="8" id="KW-0175">Coiled coil</keyword>
<feature type="transmembrane region" description="Helical" evidence="9">
    <location>
        <begin position="434"/>
        <end position="456"/>
    </location>
</feature>
<dbReference type="GO" id="GO:0016471">
    <property type="term" value="C:vacuolar proton-transporting V-type ATPase complex"/>
    <property type="evidence" value="ECO:0007669"/>
    <property type="project" value="TreeGrafter"/>
</dbReference>
<feature type="coiled-coil region" evidence="8">
    <location>
        <begin position="36"/>
        <end position="84"/>
    </location>
</feature>
<dbReference type="GO" id="GO:0033179">
    <property type="term" value="C:proton-transporting V-type ATPase, V0 domain"/>
    <property type="evidence" value="ECO:0007669"/>
    <property type="project" value="InterPro"/>
</dbReference>
<dbReference type="Proteomes" id="UP001221217">
    <property type="component" value="Unassembled WGS sequence"/>
</dbReference>
<reference evidence="10 11" key="1">
    <citation type="submission" date="2022-12" db="EMBL/GenBank/DDBJ databases">
        <title>Metagenome assembled genome from gulf of manar.</title>
        <authorList>
            <person name="Kohli P."/>
            <person name="Pk S."/>
            <person name="Venkata Ramana C."/>
            <person name="Sasikala C."/>
        </authorList>
    </citation>
    <scope>NUCLEOTIDE SEQUENCE [LARGE SCALE GENOMIC DNA]</scope>
    <source>
        <strain evidence="10">JB008</strain>
    </source>
</reference>
<evidence type="ECO:0000256" key="9">
    <source>
        <dbReference type="SAM" id="Phobius"/>
    </source>
</evidence>
<evidence type="ECO:0000256" key="4">
    <source>
        <dbReference type="ARBA" id="ARBA00022692"/>
    </source>
</evidence>
<evidence type="ECO:0000256" key="5">
    <source>
        <dbReference type="ARBA" id="ARBA00022989"/>
    </source>
</evidence>
<evidence type="ECO:0000313" key="10">
    <source>
        <dbReference type="EMBL" id="MDC7227162.1"/>
    </source>
</evidence>
<evidence type="ECO:0000256" key="1">
    <source>
        <dbReference type="ARBA" id="ARBA00004141"/>
    </source>
</evidence>
<evidence type="ECO:0000256" key="2">
    <source>
        <dbReference type="ARBA" id="ARBA00009904"/>
    </source>
</evidence>
<keyword evidence="6" id="KW-0406">Ion transport</keyword>
<keyword evidence="3" id="KW-0813">Transport</keyword>
<comment type="caution">
    <text evidence="10">The sequence shown here is derived from an EMBL/GenBank/DDBJ whole genome shotgun (WGS) entry which is preliminary data.</text>
</comment>
<feature type="transmembrane region" description="Helical" evidence="9">
    <location>
        <begin position="468"/>
        <end position="484"/>
    </location>
</feature>
<keyword evidence="7 9" id="KW-0472">Membrane</keyword>
<feature type="transmembrane region" description="Helical" evidence="9">
    <location>
        <begin position="305"/>
        <end position="323"/>
    </location>
</feature>
<evidence type="ECO:0000313" key="11">
    <source>
        <dbReference type="Proteomes" id="UP001221217"/>
    </source>
</evidence>
<dbReference type="GO" id="GO:0007035">
    <property type="term" value="P:vacuolar acidification"/>
    <property type="evidence" value="ECO:0007669"/>
    <property type="project" value="TreeGrafter"/>
</dbReference>
<evidence type="ECO:0000256" key="8">
    <source>
        <dbReference type="SAM" id="Coils"/>
    </source>
</evidence>
<name>A0AAJ1MK17_9SPIO</name>
<dbReference type="GO" id="GO:0046961">
    <property type="term" value="F:proton-transporting ATPase activity, rotational mechanism"/>
    <property type="evidence" value="ECO:0007669"/>
    <property type="project" value="InterPro"/>
</dbReference>
<proteinExistence type="inferred from homology"/>